<accession>A0ABV7JKJ1</accession>
<name>A0ABV7JKJ1_9SPHI</name>
<dbReference type="Pfam" id="PF01841">
    <property type="entry name" value="Transglut_core"/>
    <property type="match status" value="1"/>
</dbReference>
<dbReference type="Gene3D" id="2.60.40.3140">
    <property type="match status" value="1"/>
</dbReference>
<evidence type="ECO:0000313" key="2">
    <source>
        <dbReference type="EMBL" id="MFC3197353.1"/>
    </source>
</evidence>
<proteinExistence type="predicted"/>
<dbReference type="InterPro" id="IPR002931">
    <property type="entry name" value="Transglutaminase-like"/>
</dbReference>
<evidence type="ECO:0000259" key="1">
    <source>
        <dbReference type="Pfam" id="PF01841"/>
    </source>
</evidence>
<evidence type="ECO:0000313" key="3">
    <source>
        <dbReference type="Proteomes" id="UP001595526"/>
    </source>
</evidence>
<organism evidence="2 3">
    <name type="scientific">Parapedobacter deserti</name>
    <dbReference type="NCBI Taxonomy" id="1912957"/>
    <lineage>
        <taxon>Bacteria</taxon>
        <taxon>Pseudomonadati</taxon>
        <taxon>Bacteroidota</taxon>
        <taxon>Sphingobacteriia</taxon>
        <taxon>Sphingobacteriales</taxon>
        <taxon>Sphingobacteriaceae</taxon>
        <taxon>Parapedobacter</taxon>
    </lineage>
</organism>
<dbReference type="SUPFAM" id="SSF54001">
    <property type="entry name" value="Cysteine proteinases"/>
    <property type="match status" value="1"/>
</dbReference>
<dbReference type="InterPro" id="IPR038765">
    <property type="entry name" value="Papain-like_cys_pep_sf"/>
</dbReference>
<reference evidence="3" key="1">
    <citation type="journal article" date="2019" name="Int. J. Syst. Evol. Microbiol.">
        <title>The Global Catalogue of Microorganisms (GCM) 10K type strain sequencing project: providing services to taxonomists for standard genome sequencing and annotation.</title>
        <authorList>
            <consortium name="The Broad Institute Genomics Platform"/>
            <consortium name="The Broad Institute Genome Sequencing Center for Infectious Disease"/>
            <person name="Wu L."/>
            <person name="Ma J."/>
        </authorList>
    </citation>
    <scope>NUCLEOTIDE SEQUENCE [LARGE SCALE GENOMIC DNA]</scope>
    <source>
        <strain evidence="3">KCTC 52416</strain>
    </source>
</reference>
<dbReference type="Gene3D" id="2.60.120.1130">
    <property type="match status" value="1"/>
</dbReference>
<comment type="caution">
    <text evidence="2">The sequence shown here is derived from an EMBL/GenBank/DDBJ whole genome shotgun (WGS) entry which is preliminary data.</text>
</comment>
<dbReference type="EMBL" id="JBHRTA010000022">
    <property type="protein sequence ID" value="MFC3197353.1"/>
    <property type="molecule type" value="Genomic_DNA"/>
</dbReference>
<sequence length="662" mass="75232">MVKTYLTLALYVLFHYGLMAQDFAFGSLTSEDLKLAKNDLDSFSNAAVLNEYGRASMVYNDTRGYTELVVDYHVRIKLFNRDGYKHADIVLPAYKDESGERADVLSDIKAVTINIVDGRIVSIPLDKGQVYKENATKYLTYTKFTFPNLQDGSIIEYSYRLVSPHIFNFKTWHLQDDIPKINSTFEAIIPGMYTYNVILRGPYPLTTQDGKIARGAFRIAGRDIDCSHMIYGMRDIPAFVVEDYMTASSNFKSAIYFELSDMYRLNGSNIKITKEWRDVDRELVTNPDFGGQIKRDHLFKSLLPELLNDVPDDLGKAKALYRHVQKNIKWNRYLGKYSENGVKHALERGSGNVGDINLTLIAGLRAAGLDAEAVILSTRDNGVVNNVHPVLSDFNYVVAKVSIDDRDYLLDATDPLLPFGLLPLHCINGKARVIPLKEPSYWIEPTSSLRSTTQYTLTGELLPDGTLNGQLMTHSHGYAALHKRRELANFNTIEDYIDHVDERTVGFDIVKGEIIGTENMDEPLVERYEVAMKLYDQLDDAAFFFNPFFLNRMGKNPFNLDERTYPVDMGAAREDRVQLTIKLPGTYVLVSGPDDYNMALENKGGRYLTQIKLADDTLTFSQLLALSQAIYPPESYFSLKEFFSRIIQQEKIDIVLRKTETR</sequence>
<gene>
    <name evidence="2" type="ORF">ACFOET_06990</name>
</gene>
<protein>
    <submittedName>
        <fullName evidence="2">Transglutaminase domain-containing protein</fullName>
    </submittedName>
</protein>
<keyword evidence="3" id="KW-1185">Reference proteome</keyword>
<feature type="domain" description="Transglutaminase-like" evidence="1">
    <location>
        <begin position="305"/>
        <end position="390"/>
    </location>
</feature>
<dbReference type="Proteomes" id="UP001595526">
    <property type="component" value="Unassembled WGS sequence"/>
</dbReference>
<dbReference type="Gene3D" id="3.10.620.30">
    <property type="match status" value="1"/>
</dbReference>